<proteinExistence type="predicted"/>
<evidence type="ECO:0000256" key="4">
    <source>
        <dbReference type="ARBA" id="ARBA00023136"/>
    </source>
</evidence>
<feature type="transmembrane region" description="Helical" evidence="6">
    <location>
        <begin position="230"/>
        <end position="256"/>
    </location>
</feature>
<evidence type="ECO:0000259" key="7">
    <source>
        <dbReference type="Pfam" id="PF02656"/>
    </source>
</evidence>
<keyword evidence="3 6" id="KW-1133">Transmembrane helix</keyword>
<dbReference type="Pfam" id="PF02656">
    <property type="entry name" value="DUF202"/>
    <property type="match status" value="1"/>
</dbReference>
<dbReference type="InterPro" id="IPR052053">
    <property type="entry name" value="IM_YidH-like"/>
</dbReference>
<feature type="compositionally biased region" description="Polar residues" evidence="5">
    <location>
        <begin position="91"/>
        <end position="101"/>
    </location>
</feature>
<evidence type="ECO:0000313" key="9">
    <source>
        <dbReference type="Proteomes" id="UP000799444"/>
    </source>
</evidence>
<keyword evidence="9" id="KW-1185">Reference proteome</keyword>
<comment type="caution">
    <text evidence="8">The sequence shown here is derived from an EMBL/GenBank/DDBJ whole genome shotgun (WGS) entry which is preliminary data.</text>
</comment>
<comment type="subcellular location">
    <subcellularLocation>
        <location evidence="1">Endomembrane system</location>
        <topology evidence="1">Multi-pass membrane protein</topology>
    </subcellularLocation>
</comment>
<evidence type="ECO:0000256" key="1">
    <source>
        <dbReference type="ARBA" id="ARBA00004127"/>
    </source>
</evidence>
<evidence type="ECO:0000313" key="8">
    <source>
        <dbReference type="EMBL" id="KAF2736609.1"/>
    </source>
</evidence>
<sequence>MTDREPPLQTLPLRLPPAALHDVNALHPDSDESVQQERHRVARELITLHENDGARQSSGLEVTRSSPEAHGSTSIHSRATLGPVPVHYGRNSPQPSGTSTVADPDGPEGYHIARYRLRRQVPHWYDPVARFWTTHISLTIDEGSHRDHLALERTFLGYLRTSLAFAMSGVIIAQLFRLQHSISPSPSIGFFVLGIPLAATFIAFGALVLLFGAFRFWLQQNAMVRGKIYAGGWGILIIMGVSILICTATFVLVMAVDIDKTYF</sequence>
<feature type="transmembrane region" description="Helical" evidence="6">
    <location>
        <begin position="155"/>
        <end position="176"/>
    </location>
</feature>
<evidence type="ECO:0000256" key="3">
    <source>
        <dbReference type="ARBA" id="ARBA00022989"/>
    </source>
</evidence>
<name>A0A9P4R4L4_9PLEO</name>
<dbReference type="InterPro" id="IPR003807">
    <property type="entry name" value="DUF202"/>
</dbReference>
<dbReference type="OrthoDB" id="199599at2759"/>
<dbReference type="EMBL" id="ML996123">
    <property type="protein sequence ID" value="KAF2736609.1"/>
    <property type="molecule type" value="Genomic_DNA"/>
</dbReference>
<dbReference type="Proteomes" id="UP000799444">
    <property type="component" value="Unassembled WGS sequence"/>
</dbReference>
<keyword evidence="4 6" id="KW-0472">Membrane</keyword>
<dbReference type="AlphaFoldDB" id="A0A9P4R4L4"/>
<feature type="domain" description="DUF202" evidence="7">
    <location>
        <begin position="146"/>
        <end position="221"/>
    </location>
</feature>
<evidence type="ECO:0000256" key="6">
    <source>
        <dbReference type="SAM" id="Phobius"/>
    </source>
</evidence>
<gene>
    <name evidence="8" type="ORF">EJ04DRAFT_489485</name>
</gene>
<feature type="transmembrane region" description="Helical" evidence="6">
    <location>
        <begin position="188"/>
        <end position="218"/>
    </location>
</feature>
<evidence type="ECO:0000256" key="2">
    <source>
        <dbReference type="ARBA" id="ARBA00022692"/>
    </source>
</evidence>
<reference evidence="8" key="1">
    <citation type="journal article" date="2020" name="Stud. Mycol.">
        <title>101 Dothideomycetes genomes: a test case for predicting lifestyles and emergence of pathogens.</title>
        <authorList>
            <person name="Haridas S."/>
            <person name="Albert R."/>
            <person name="Binder M."/>
            <person name="Bloem J."/>
            <person name="Labutti K."/>
            <person name="Salamov A."/>
            <person name="Andreopoulos B."/>
            <person name="Baker S."/>
            <person name="Barry K."/>
            <person name="Bills G."/>
            <person name="Bluhm B."/>
            <person name="Cannon C."/>
            <person name="Castanera R."/>
            <person name="Culley D."/>
            <person name="Daum C."/>
            <person name="Ezra D."/>
            <person name="Gonzalez J."/>
            <person name="Henrissat B."/>
            <person name="Kuo A."/>
            <person name="Liang C."/>
            <person name="Lipzen A."/>
            <person name="Lutzoni F."/>
            <person name="Magnuson J."/>
            <person name="Mondo S."/>
            <person name="Nolan M."/>
            <person name="Ohm R."/>
            <person name="Pangilinan J."/>
            <person name="Park H.-J."/>
            <person name="Ramirez L."/>
            <person name="Alfaro M."/>
            <person name="Sun H."/>
            <person name="Tritt A."/>
            <person name="Yoshinaga Y."/>
            <person name="Zwiers L.-H."/>
            <person name="Turgeon B."/>
            <person name="Goodwin S."/>
            <person name="Spatafora J."/>
            <person name="Crous P."/>
            <person name="Grigoriev I."/>
        </authorList>
    </citation>
    <scope>NUCLEOTIDE SEQUENCE</scope>
    <source>
        <strain evidence="8">CBS 125425</strain>
    </source>
</reference>
<feature type="region of interest" description="Disordered" evidence="5">
    <location>
        <begin position="48"/>
        <end position="106"/>
    </location>
</feature>
<feature type="compositionally biased region" description="Polar residues" evidence="5">
    <location>
        <begin position="54"/>
        <end position="77"/>
    </location>
</feature>
<keyword evidence="2 6" id="KW-0812">Transmembrane</keyword>
<organism evidence="8 9">
    <name type="scientific">Polyplosphaeria fusca</name>
    <dbReference type="NCBI Taxonomy" id="682080"/>
    <lineage>
        <taxon>Eukaryota</taxon>
        <taxon>Fungi</taxon>
        <taxon>Dikarya</taxon>
        <taxon>Ascomycota</taxon>
        <taxon>Pezizomycotina</taxon>
        <taxon>Dothideomycetes</taxon>
        <taxon>Pleosporomycetidae</taxon>
        <taxon>Pleosporales</taxon>
        <taxon>Tetraplosphaeriaceae</taxon>
        <taxon>Polyplosphaeria</taxon>
    </lineage>
</organism>
<accession>A0A9P4R4L4</accession>
<dbReference type="PANTHER" id="PTHR34187">
    <property type="entry name" value="FGR18P"/>
    <property type="match status" value="1"/>
</dbReference>
<dbReference type="PANTHER" id="PTHR34187:SF1">
    <property type="entry name" value="DUF202 DOMAIN-CONTAINING PROTEIN"/>
    <property type="match status" value="1"/>
</dbReference>
<evidence type="ECO:0000256" key="5">
    <source>
        <dbReference type="SAM" id="MobiDB-lite"/>
    </source>
</evidence>
<protein>
    <recommendedName>
        <fullName evidence="7">DUF202 domain-containing protein</fullName>
    </recommendedName>
</protein>
<dbReference type="GO" id="GO:0012505">
    <property type="term" value="C:endomembrane system"/>
    <property type="evidence" value="ECO:0007669"/>
    <property type="project" value="UniProtKB-SubCell"/>
</dbReference>